<dbReference type="Gene3D" id="2.130.10.10">
    <property type="entry name" value="YVTN repeat-like/Quinoprotein amine dehydrogenase"/>
    <property type="match status" value="2"/>
</dbReference>
<reference evidence="3 4" key="1">
    <citation type="submission" date="2019-02" db="EMBL/GenBank/DDBJ databases">
        <title>Deep-cultivation of Planctomycetes and their phenomic and genomic characterization uncovers novel biology.</title>
        <authorList>
            <person name="Wiegand S."/>
            <person name="Jogler M."/>
            <person name="Boedeker C."/>
            <person name="Pinto D."/>
            <person name="Vollmers J."/>
            <person name="Rivas-Marin E."/>
            <person name="Kohn T."/>
            <person name="Peeters S.H."/>
            <person name="Heuer A."/>
            <person name="Rast P."/>
            <person name="Oberbeckmann S."/>
            <person name="Bunk B."/>
            <person name="Jeske O."/>
            <person name="Meyerdierks A."/>
            <person name="Storesund J.E."/>
            <person name="Kallscheuer N."/>
            <person name="Luecker S."/>
            <person name="Lage O.M."/>
            <person name="Pohl T."/>
            <person name="Merkel B.J."/>
            <person name="Hornburger P."/>
            <person name="Mueller R.-W."/>
            <person name="Bruemmer F."/>
            <person name="Labrenz M."/>
            <person name="Spormann A.M."/>
            <person name="Op Den Camp H."/>
            <person name="Overmann J."/>
            <person name="Amann R."/>
            <person name="Jetten M.S.M."/>
            <person name="Mascher T."/>
            <person name="Medema M.H."/>
            <person name="Devos D.P."/>
            <person name="Kaster A.-K."/>
            <person name="Ovreas L."/>
            <person name="Rohde M."/>
            <person name="Galperin M.Y."/>
            <person name="Jogler C."/>
        </authorList>
    </citation>
    <scope>NUCLEOTIDE SEQUENCE [LARGE SCALE GENOMIC DNA]</scope>
    <source>
        <strain evidence="3 4">Poly59</strain>
    </source>
</reference>
<dbReference type="InterPro" id="IPR015943">
    <property type="entry name" value="WD40/YVTN_repeat-like_dom_sf"/>
</dbReference>
<dbReference type="InterPro" id="IPR018391">
    <property type="entry name" value="PQQ_b-propeller_rpt"/>
</dbReference>
<dbReference type="Proteomes" id="UP000317977">
    <property type="component" value="Unassembled WGS sequence"/>
</dbReference>
<comment type="caution">
    <text evidence="3">The sequence shown here is derived from an EMBL/GenBank/DDBJ whole genome shotgun (WGS) entry which is preliminary data.</text>
</comment>
<dbReference type="EMBL" id="SJPX01000004">
    <property type="protein sequence ID" value="TWU49865.1"/>
    <property type="molecule type" value="Genomic_DNA"/>
</dbReference>
<dbReference type="PANTHER" id="PTHR34512:SF30">
    <property type="entry name" value="OUTER MEMBRANE PROTEIN ASSEMBLY FACTOR BAMB"/>
    <property type="match status" value="1"/>
</dbReference>
<sequence length="418" mass="44826" precursor="true">MRSLAGVTVLMVAYSVSASADNWPHWRGPDGNGVASDAAPPVKWSATENVKWKVDVPGNGSGSPVVWEDRVFVTSGVPTGKSTGRLPELEFVTFCFDRGDGKLIWKQTATVATPHQPTHETNGFASASPCTDGEHVYAHFGSQGLYAYTMDGDLVWKRDDFGKMITRNDFGEGSSPTIVGEKILVPWDHEGPSFLYALNKATGETIWKTPRDEPTCWATPMVIPSASGPQVIMNGQTMARAYDLETGKELWACGGQTQRPVASPVYRNGIVYVGSGYRGSFLAAFKPDGRGDVEGTNAIVWSVDRDTPDIASPLLSGDRLYFFKAKTGLLTCLDADTGESNFQTVRLPNINTTYASPVAAGGHVFLTGRSGTTVVIDDAAKFNVVSVNSVGEGVDATPAIADDEIFIRGAKHLFCIGE</sequence>
<dbReference type="SMART" id="SM00564">
    <property type="entry name" value="PQQ"/>
    <property type="match status" value="5"/>
</dbReference>
<keyword evidence="4" id="KW-1185">Reference proteome</keyword>
<feature type="domain" description="Pyrrolo-quinoline quinone repeat" evidence="2">
    <location>
        <begin position="95"/>
        <end position="343"/>
    </location>
</feature>
<dbReference type="Pfam" id="PF13360">
    <property type="entry name" value="PQQ_2"/>
    <property type="match status" value="1"/>
</dbReference>
<proteinExistence type="predicted"/>
<dbReference type="InterPro" id="IPR002372">
    <property type="entry name" value="PQQ_rpt_dom"/>
</dbReference>
<dbReference type="InterPro" id="IPR011047">
    <property type="entry name" value="Quinoprotein_ADH-like_sf"/>
</dbReference>
<name>A0A5C6EMX5_9BACT</name>
<evidence type="ECO:0000259" key="2">
    <source>
        <dbReference type="Pfam" id="PF13360"/>
    </source>
</evidence>
<dbReference type="OrthoDB" id="244732at2"/>
<organism evidence="3 4">
    <name type="scientific">Rubripirellula reticaptiva</name>
    <dbReference type="NCBI Taxonomy" id="2528013"/>
    <lineage>
        <taxon>Bacteria</taxon>
        <taxon>Pseudomonadati</taxon>
        <taxon>Planctomycetota</taxon>
        <taxon>Planctomycetia</taxon>
        <taxon>Pirellulales</taxon>
        <taxon>Pirellulaceae</taxon>
        <taxon>Rubripirellula</taxon>
    </lineage>
</organism>
<dbReference type="SUPFAM" id="SSF50998">
    <property type="entry name" value="Quinoprotein alcohol dehydrogenase-like"/>
    <property type="match status" value="1"/>
</dbReference>
<feature type="chain" id="PRO_5022741147" evidence="1">
    <location>
        <begin position="21"/>
        <end position="418"/>
    </location>
</feature>
<accession>A0A5C6EMX5</accession>
<evidence type="ECO:0000313" key="4">
    <source>
        <dbReference type="Proteomes" id="UP000317977"/>
    </source>
</evidence>
<protein>
    <submittedName>
        <fullName evidence="3">Outer membrane biogenesis protein BamB</fullName>
    </submittedName>
</protein>
<dbReference type="PANTHER" id="PTHR34512">
    <property type="entry name" value="CELL SURFACE PROTEIN"/>
    <property type="match status" value="1"/>
</dbReference>
<gene>
    <name evidence="3" type="ORF">Poly59_44900</name>
</gene>
<dbReference type="AlphaFoldDB" id="A0A5C6EMX5"/>
<dbReference type="RefSeq" id="WP_146536053.1">
    <property type="nucleotide sequence ID" value="NZ_SJPX01000004.1"/>
</dbReference>
<keyword evidence="1" id="KW-0732">Signal</keyword>
<evidence type="ECO:0000256" key="1">
    <source>
        <dbReference type="SAM" id="SignalP"/>
    </source>
</evidence>
<evidence type="ECO:0000313" key="3">
    <source>
        <dbReference type="EMBL" id="TWU49865.1"/>
    </source>
</evidence>
<feature type="signal peptide" evidence="1">
    <location>
        <begin position="1"/>
        <end position="20"/>
    </location>
</feature>